<name>A0AAV4W5A1_CAEEX</name>
<evidence type="ECO:0000313" key="1">
    <source>
        <dbReference type="EMBL" id="GIY77931.1"/>
    </source>
</evidence>
<organism evidence="1 2">
    <name type="scientific">Caerostris extrusa</name>
    <name type="common">Bark spider</name>
    <name type="synonym">Caerostris bankana</name>
    <dbReference type="NCBI Taxonomy" id="172846"/>
    <lineage>
        <taxon>Eukaryota</taxon>
        <taxon>Metazoa</taxon>
        <taxon>Ecdysozoa</taxon>
        <taxon>Arthropoda</taxon>
        <taxon>Chelicerata</taxon>
        <taxon>Arachnida</taxon>
        <taxon>Araneae</taxon>
        <taxon>Araneomorphae</taxon>
        <taxon>Entelegynae</taxon>
        <taxon>Araneoidea</taxon>
        <taxon>Araneidae</taxon>
        <taxon>Caerostris</taxon>
    </lineage>
</organism>
<reference evidence="1 2" key="1">
    <citation type="submission" date="2021-06" db="EMBL/GenBank/DDBJ databases">
        <title>Caerostris extrusa draft genome.</title>
        <authorList>
            <person name="Kono N."/>
            <person name="Arakawa K."/>
        </authorList>
    </citation>
    <scope>NUCLEOTIDE SEQUENCE [LARGE SCALE GENOMIC DNA]</scope>
</reference>
<accession>A0AAV4W5A1</accession>
<dbReference type="AlphaFoldDB" id="A0AAV4W5A1"/>
<protein>
    <submittedName>
        <fullName evidence="1">Uncharacterized protein</fullName>
    </submittedName>
</protein>
<keyword evidence="2" id="KW-1185">Reference proteome</keyword>
<evidence type="ECO:0000313" key="2">
    <source>
        <dbReference type="Proteomes" id="UP001054945"/>
    </source>
</evidence>
<gene>
    <name evidence="1" type="ORF">CEXT_517481</name>
</gene>
<comment type="caution">
    <text evidence="1">The sequence shown here is derived from an EMBL/GenBank/DDBJ whole genome shotgun (WGS) entry which is preliminary data.</text>
</comment>
<proteinExistence type="predicted"/>
<dbReference type="EMBL" id="BPLR01015698">
    <property type="protein sequence ID" value="GIY77931.1"/>
    <property type="molecule type" value="Genomic_DNA"/>
</dbReference>
<dbReference type="Proteomes" id="UP001054945">
    <property type="component" value="Unassembled WGS sequence"/>
</dbReference>
<sequence>MPLFIFFGRLKNFMRAIGRQLAAAEHNECKNGALKVQLGDLRVSPHHDLMSRVVGNDFVVSLSPCGIWLISKSCQELAYTARFSVTPLLAADLYRGCPSIVLMPIRYFYLFGSPHKFLGELSADKLAATKHNECKNGASKVQLGELQVG</sequence>